<dbReference type="eggNOG" id="ENOG502QTM3">
    <property type="taxonomic scope" value="Eukaryota"/>
</dbReference>
<dbReference type="Proteomes" id="UP000006514">
    <property type="component" value="Unassembled WGS sequence"/>
</dbReference>
<keyword evidence="2" id="KW-1185">Reference proteome</keyword>
<dbReference type="GO" id="GO:1990304">
    <property type="term" value="C:MUB1-RAD6-UBR2 ubiquitin ligase complex"/>
    <property type="evidence" value="ECO:0007669"/>
    <property type="project" value="TreeGrafter"/>
</dbReference>
<sequence length="153" mass="17109">MRESNFAFPAQNRACVCISSQLYDRRALDTTSALPLFNSLSHLTYLTSTSPRIREILTFDGGLERLAAGAPADVKNFDRAAAYRFSLAFQCVANIGVRGSEPIRSRQAAEIARALERARQIQEASTLYHAVQPAAPPVNLPRRPHHHHHHHHH</sequence>
<proteinExistence type="predicted"/>
<dbReference type="EMBL" id="JH688779">
    <property type="protein sequence ID" value="EJD32639.1"/>
    <property type="molecule type" value="Genomic_DNA"/>
</dbReference>
<dbReference type="PANTHER" id="PTHR47442:SF1">
    <property type="entry name" value="MYND-TYPE ZINC FINGER PROTEIN MUB1"/>
    <property type="match status" value="1"/>
</dbReference>
<dbReference type="GO" id="GO:0007163">
    <property type="term" value="P:establishment or maintenance of cell polarity"/>
    <property type="evidence" value="ECO:0007669"/>
    <property type="project" value="TreeGrafter"/>
</dbReference>
<dbReference type="InterPro" id="IPR051664">
    <property type="entry name" value="MYND-type_zinc_finger"/>
</dbReference>
<organism evidence="1 2">
    <name type="scientific">Auricularia subglabra (strain TFB-10046 / SS5)</name>
    <name type="common">White-rot fungus</name>
    <name type="synonym">Auricularia delicata (strain TFB10046)</name>
    <dbReference type="NCBI Taxonomy" id="717982"/>
    <lineage>
        <taxon>Eukaryota</taxon>
        <taxon>Fungi</taxon>
        <taxon>Dikarya</taxon>
        <taxon>Basidiomycota</taxon>
        <taxon>Agaricomycotina</taxon>
        <taxon>Agaricomycetes</taxon>
        <taxon>Auriculariales</taxon>
        <taxon>Auriculariaceae</taxon>
        <taxon>Auricularia</taxon>
    </lineage>
</organism>
<protein>
    <submittedName>
        <fullName evidence="1">Uncharacterized protein</fullName>
    </submittedName>
</protein>
<evidence type="ECO:0000313" key="1">
    <source>
        <dbReference type="EMBL" id="EJD32639.1"/>
    </source>
</evidence>
<evidence type="ECO:0000313" key="2">
    <source>
        <dbReference type="Proteomes" id="UP000006514"/>
    </source>
</evidence>
<dbReference type="OrthoDB" id="5594178at2759"/>
<dbReference type="KEGG" id="adl:AURDEDRAFT_39944"/>
<gene>
    <name evidence="1" type="ORF">AURDEDRAFT_39944</name>
</gene>
<name>J0CQY3_AURST</name>
<accession>J0CQY3</accession>
<dbReference type="AlphaFoldDB" id="J0CQY3"/>
<dbReference type="InParanoid" id="J0CQY3"/>
<reference evidence="2" key="1">
    <citation type="journal article" date="2012" name="Science">
        <title>The Paleozoic origin of enzymatic lignin decomposition reconstructed from 31 fungal genomes.</title>
        <authorList>
            <person name="Floudas D."/>
            <person name="Binder M."/>
            <person name="Riley R."/>
            <person name="Barry K."/>
            <person name="Blanchette R.A."/>
            <person name="Henrissat B."/>
            <person name="Martinez A.T."/>
            <person name="Otillar R."/>
            <person name="Spatafora J.W."/>
            <person name="Yadav J.S."/>
            <person name="Aerts A."/>
            <person name="Benoit I."/>
            <person name="Boyd A."/>
            <person name="Carlson A."/>
            <person name="Copeland A."/>
            <person name="Coutinho P.M."/>
            <person name="de Vries R.P."/>
            <person name="Ferreira P."/>
            <person name="Findley K."/>
            <person name="Foster B."/>
            <person name="Gaskell J."/>
            <person name="Glotzer D."/>
            <person name="Gorecki P."/>
            <person name="Heitman J."/>
            <person name="Hesse C."/>
            <person name="Hori C."/>
            <person name="Igarashi K."/>
            <person name="Jurgens J.A."/>
            <person name="Kallen N."/>
            <person name="Kersten P."/>
            <person name="Kohler A."/>
            <person name="Kuees U."/>
            <person name="Kumar T.K.A."/>
            <person name="Kuo A."/>
            <person name="LaButti K."/>
            <person name="Larrondo L.F."/>
            <person name="Lindquist E."/>
            <person name="Ling A."/>
            <person name="Lombard V."/>
            <person name="Lucas S."/>
            <person name="Lundell T."/>
            <person name="Martin R."/>
            <person name="McLaughlin D.J."/>
            <person name="Morgenstern I."/>
            <person name="Morin E."/>
            <person name="Murat C."/>
            <person name="Nagy L.G."/>
            <person name="Nolan M."/>
            <person name="Ohm R.A."/>
            <person name="Patyshakuliyeva A."/>
            <person name="Rokas A."/>
            <person name="Ruiz-Duenas F.J."/>
            <person name="Sabat G."/>
            <person name="Salamov A."/>
            <person name="Samejima M."/>
            <person name="Schmutz J."/>
            <person name="Slot J.C."/>
            <person name="St John F."/>
            <person name="Stenlid J."/>
            <person name="Sun H."/>
            <person name="Sun S."/>
            <person name="Syed K."/>
            <person name="Tsang A."/>
            <person name="Wiebenga A."/>
            <person name="Young D."/>
            <person name="Pisabarro A."/>
            <person name="Eastwood D.C."/>
            <person name="Martin F."/>
            <person name="Cullen D."/>
            <person name="Grigoriev I.V."/>
            <person name="Hibbett D.S."/>
        </authorList>
    </citation>
    <scope>NUCLEOTIDE SEQUENCE [LARGE SCALE GENOMIC DNA]</scope>
    <source>
        <strain evidence="2">TFB10046</strain>
    </source>
</reference>
<dbReference type="GO" id="GO:0006511">
    <property type="term" value="P:ubiquitin-dependent protein catabolic process"/>
    <property type="evidence" value="ECO:0007669"/>
    <property type="project" value="TreeGrafter"/>
</dbReference>
<feature type="non-terminal residue" evidence="1">
    <location>
        <position position="153"/>
    </location>
</feature>
<dbReference type="PANTHER" id="PTHR47442">
    <property type="entry name" value="MYND-TYPE ZINC FINGER PROTEIN MUB1"/>
    <property type="match status" value="1"/>
</dbReference>